<dbReference type="PROSITE" id="PS52035">
    <property type="entry name" value="PEPTIDASE_M14"/>
    <property type="match status" value="1"/>
</dbReference>
<reference evidence="5 6" key="1">
    <citation type="submission" date="2017-07" db="EMBL/GenBank/DDBJ databases">
        <authorList>
            <person name="Talla V."/>
            <person name="Backstrom N."/>
        </authorList>
    </citation>
    <scope>NUCLEOTIDE SEQUENCE [LARGE SCALE GENOMIC DNA]</scope>
</reference>
<evidence type="ECO:0000256" key="3">
    <source>
        <dbReference type="PROSITE-ProRule" id="PRU01379"/>
    </source>
</evidence>
<dbReference type="Proteomes" id="UP000324832">
    <property type="component" value="Unassembled WGS sequence"/>
</dbReference>
<comment type="caution">
    <text evidence="3">Lacks conserved residue(s) required for the propagation of feature annotation.</text>
</comment>
<dbReference type="InterPro" id="IPR000834">
    <property type="entry name" value="Peptidase_M14"/>
</dbReference>
<feature type="domain" description="Peptidase M14" evidence="4">
    <location>
        <begin position="379"/>
        <end position="722"/>
    </location>
</feature>
<dbReference type="GO" id="GO:0008270">
    <property type="term" value="F:zinc ion binding"/>
    <property type="evidence" value="ECO:0007669"/>
    <property type="project" value="InterPro"/>
</dbReference>
<dbReference type="SMART" id="SM00631">
    <property type="entry name" value="Zn_pept"/>
    <property type="match status" value="1"/>
</dbReference>
<evidence type="ECO:0000256" key="2">
    <source>
        <dbReference type="ARBA" id="ARBA00005988"/>
    </source>
</evidence>
<comment type="cofactor">
    <cofactor evidence="1">
        <name>Zn(2+)</name>
        <dbReference type="ChEBI" id="CHEBI:29105"/>
    </cofactor>
</comment>
<dbReference type="PANTHER" id="PTHR11705">
    <property type="entry name" value="PROTEASE FAMILY M14 CARBOXYPEPTIDASE A,B"/>
    <property type="match status" value="1"/>
</dbReference>
<dbReference type="GO" id="GO:0005615">
    <property type="term" value="C:extracellular space"/>
    <property type="evidence" value="ECO:0007669"/>
    <property type="project" value="TreeGrafter"/>
</dbReference>
<dbReference type="GO" id="GO:0004181">
    <property type="term" value="F:metallocarboxypeptidase activity"/>
    <property type="evidence" value="ECO:0007669"/>
    <property type="project" value="InterPro"/>
</dbReference>
<dbReference type="Pfam" id="PF00246">
    <property type="entry name" value="Peptidase_M14"/>
    <property type="match status" value="1"/>
</dbReference>
<comment type="similarity">
    <text evidence="2 3">Belongs to the peptidase M14 family.</text>
</comment>
<dbReference type="Gene3D" id="3.40.630.10">
    <property type="entry name" value="Zn peptidases"/>
    <property type="match status" value="1"/>
</dbReference>
<gene>
    <name evidence="5" type="ORF">LSINAPIS_LOCUS964</name>
</gene>
<name>A0A5E4PMS6_9NEOP</name>
<dbReference type="SUPFAM" id="SSF53187">
    <property type="entry name" value="Zn-dependent exopeptidases"/>
    <property type="match status" value="1"/>
</dbReference>
<dbReference type="PANTHER" id="PTHR11705:SF91">
    <property type="entry name" value="FI01817P-RELATED"/>
    <property type="match status" value="1"/>
</dbReference>
<keyword evidence="6" id="KW-1185">Reference proteome</keyword>
<proteinExistence type="inferred from homology"/>
<evidence type="ECO:0000256" key="1">
    <source>
        <dbReference type="ARBA" id="ARBA00001947"/>
    </source>
</evidence>
<dbReference type="AlphaFoldDB" id="A0A5E4PMS6"/>
<organism evidence="5 6">
    <name type="scientific">Leptidea sinapis</name>
    <dbReference type="NCBI Taxonomy" id="189913"/>
    <lineage>
        <taxon>Eukaryota</taxon>
        <taxon>Metazoa</taxon>
        <taxon>Ecdysozoa</taxon>
        <taxon>Arthropoda</taxon>
        <taxon>Hexapoda</taxon>
        <taxon>Insecta</taxon>
        <taxon>Pterygota</taxon>
        <taxon>Neoptera</taxon>
        <taxon>Endopterygota</taxon>
        <taxon>Lepidoptera</taxon>
        <taxon>Glossata</taxon>
        <taxon>Ditrysia</taxon>
        <taxon>Papilionoidea</taxon>
        <taxon>Pieridae</taxon>
        <taxon>Dismorphiinae</taxon>
        <taxon>Leptidea</taxon>
    </lineage>
</organism>
<protein>
    <recommendedName>
        <fullName evidence="4">Peptidase M14 domain-containing protein</fullName>
    </recommendedName>
</protein>
<evidence type="ECO:0000313" key="5">
    <source>
        <dbReference type="EMBL" id="VVC87329.1"/>
    </source>
</evidence>
<evidence type="ECO:0000259" key="4">
    <source>
        <dbReference type="PROSITE" id="PS52035"/>
    </source>
</evidence>
<sequence length="722" mass="82333">MINAPSVRGLFRRKRAYTEYTRWYANAETTQEFIVNVLEDDMTNPKIKPIVAVNIEPIKKAEEKIIIGATLPTTETTNDLFADYTRFIIPTPIVSRYGDPVLTSVSHKNLPPVKPKLRKGEQQIGPIKTYGGDRTHHDESPPAVPKFISRSNSRLIQQYAPLASVKFTKQTSLGPLTPRNEKKFVLHRTQKFPTRTSLIYTNAQDDTSTDNVYLSRTSLTPTTLKSNFIDDDDDDVNFQITKDTYSSDYTTAHKQRFDLKTASDSDSSYNDIEDEDNNIEGTSVKIKTDVLANEYEFDGTSQFNIGKSEIEQSMIPTTAADVDTPVNDKDDEYENENENEMKSLSIQFPEIIAPSKSEEVKRNKTKCNLNKIRPFSFNRPRTLHEITSQLLHWAEVSPVAKLVDITYSNYTVMENPIYMMLVDDLSRGQIISAKQTVMIVAGIQGRDHHAVSAALYLLYQLIDKSDSHTDLLTKYRFWIIPVFNPDGYDYSMTFPKRREWAKNLRQDWDSCKGRDSCNDCSLYGLRCTIHACYGVNLDRNFEYQWIPHEELRSEHACGGLYSGARQLSEAETRAFTQFLHEQKTPLYTFIAFKEGDVLGVMYPYSHTKKKRAFDHIYRQRALRAAAAAYSISSRPYVAGQTSEFLPLYAGGIEDWVDGHLGIDNTYTRVVHEAYAAVHTLLLENVEPLGPPPVVLTRAHGSIRTYSINVILLPFCFTFILKY</sequence>
<evidence type="ECO:0000313" key="6">
    <source>
        <dbReference type="Proteomes" id="UP000324832"/>
    </source>
</evidence>
<accession>A0A5E4PMS6</accession>
<dbReference type="EMBL" id="FZQP02000104">
    <property type="protein sequence ID" value="VVC87329.1"/>
    <property type="molecule type" value="Genomic_DNA"/>
</dbReference>
<dbReference type="GO" id="GO:0006508">
    <property type="term" value="P:proteolysis"/>
    <property type="evidence" value="ECO:0007669"/>
    <property type="project" value="InterPro"/>
</dbReference>